<evidence type="ECO:0000313" key="1">
    <source>
        <dbReference type="EMBL" id="ADL36156.1"/>
    </source>
</evidence>
<accession>E0S424</accession>
<dbReference type="RefSeq" id="WP_013282805.1">
    <property type="nucleotide sequence ID" value="NC_014389.1"/>
</dbReference>
<sequence length="187" mass="21806">MYSLLERQRKFEKALETVENTKGVFMLDKSNDGYHHFSFMYRGYRVYVERNSGCIDEKRPGDLIFDLFRILPDGCTQTQITYFNNFEDLSSVDDIIDNKKYVCEGECDIIPLHLSKVNKRTAEIIRNVVSKDGGEREKNVLVGNFFCTIGDTWNDEHMVVDVFRSYPEEDGYFDGFSVDVLNRRICA</sequence>
<dbReference type="KEGG" id="bpb:bpr_II218"/>
<evidence type="ECO:0000313" key="2">
    <source>
        <dbReference type="Proteomes" id="UP000001299"/>
    </source>
</evidence>
<dbReference type="Proteomes" id="UP000001299">
    <property type="component" value="Plasmid pCY360"/>
</dbReference>
<organism evidence="1 2">
    <name type="scientific">Butyrivibrio proteoclasticus (strain ATCC 51982 / DSM 14932 / B316)</name>
    <name type="common">Clostridium proteoclasticum</name>
    <dbReference type="NCBI Taxonomy" id="515622"/>
    <lineage>
        <taxon>Bacteria</taxon>
        <taxon>Bacillati</taxon>
        <taxon>Bacillota</taxon>
        <taxon>Clostridia</taxon>
        <taxon>Lachnospirales</taxon>
        <taxon>Lachnospiraceae</taxon>
        <taxon>Butyrivibrio</taxon>
    </lineage>
</organism>
<keyword evidence="2" id="KW-1185">Reference proteome</keyword>
<proteinExistence type="predicted"/>
<geneLocation type="plasmid" evidence="1 2">
    <name>pCY360</name>
</geneLocation>
<gene>
    <name evidence="1" type="ordered locus">bpr_II218</name>
</gene>
<dbReference type="EMBL" id="CP001812">
    <property type="protein sequence ID" value="ADL36156.1"/>
    <property type="molecule type" value="Genomic_DNA"/>
</dbReference>
<dbReference type="AlphaFoldDB" id="E0S424"/>
<name>E0S424_BUTPB</name>
<protein>
    <submittedName>
        <fullName evidence="1">Uncharacterized protein</fullName>
    </submittedName>
</protein>
<reference evidence="1 2" key="1">
    <citation type="journal article" date="2010" name="PLoS ONE">
        <title>The glycobiome of the rumen bacterium Butyrivibrio proteoclasticus B316(T) highlights adaptation to a polysaccharide-rich environment.</title>
        <authorList>
            <person name="Kelly W.J."/>
            <person name="Leahy S.C."/>
            <person name="Altermann E."/>
            <person name="Yeoman C.J."/>
            <person name="Dunne J.C."/>
            <person name="Kong Z."/>
            <person name="Pacheco D.M."/>
            <person name="Li D."/>
            <person name="Noel S.J."/>
            <person name="Moon C.D."/>
            <person name="Cookson A.L."/>
            <person name="Attwood G.T."/>
        </authorList>
    </citation>
    <scope>NUCLEOTIDE SEQUENCE [LARGE SCALE GENOMIC DNA]</scope>
    <source>
        <strain evidence="2">ATCC 51982 / DSM 14932 / B316</strain>
        <plasmid evidence="2">Plasmid pCY360</plasmid>
    </source>
</reference>
<keyword evidence="1" id="KW-0614">Plasmid</keyword>
<dbReference type="HOGENOM" id="CLU_1445170_0_0_9"/>